<dbReference type="SUPFAM" id="SSF46689">
    <property type="entry name" value="Homeodomain-like"/>
    <property type="match status" value="1"/>
</dbReference>
<evidence type="ECO:0000313" key="6">
    <source>
        <dbReference type="Proteomes" id="UP001235723"/>
    </source>
</evidence>
<reference evidence="5 6" key="1">
    <citation type="submission" date="2021-05" db="EMBL/GenBank/DDBJ databases">
        <title>Genome sequence of E. marmotae isolates.</title>
        <authorList>
            <person name="Binsker U."/>
            <person name="Hammerl J.A."/>
        </authorList>
    </citation>
    <scope>NUCLEOTIDE SEQUENCE [LARGE SCALE GENOMIC DNA]</scope>
    <source>
        <strain evidence="5 6">21-MO00586</strain>
    </source>
</reference>
<evidence type="ECO:0000256" key="3">
    <source>
        <dbReference type="ARBA" id="ARBA00023163"/>
    </source>
</evidence>
<feature type="domain" description="HTH araC/xylS-type" evidence="4">
    <location>
        <begin position="9"/>
        <end position="87"/>
    </location>
</feature>
<evidence type="ECO:0000256" key="1">
    <source>
        <dbReference type="ARBA" id="ARBA00023015"/>
    </source>
</evidence>
<comment type="caution">
    <text evidence="5">The sequence shown here is derived from an EMBL/GenBank/DDBJ whole genome shotgun (WGS) entry which is preliminary data.</text>
</comment>
<evidence type="ECO:0000256" key="2">
    <source>
        <dbReference type="ARBA" id="ARBA00023125"/>
    </source>
</evidence>
<keyword evidence="2" id="KW-0238">DNA-binding</keyword>
<dbReference type="InterPro" id="IPR050959">
    <property type="entry name" value="MarA-like"/>
</dbReference>
<dbReference type="Gene3D" id="1.10.10.60">
    <property type="entry name" value="Homeodomain-like"/>
    <property type="match status" value="1"/>
</dbReference>
<organism evidence="5 6">
    <name type="scientific">Escherichia marmotae</name>
    <dbReference type="NCBI Taxonomy" id="1499973"/>
    <lineage>
        <taxon>Bacteria</taxon>
        <taxon>Pseudomonadati</taxon>
        <taxon>Pseudomonadota</taxon>
        <taxon>Gammaproteobacteria</taxon>
        <taxon>Enterobacterales</taxon>
        <taxon>Enterobacteriaceae</taxon>
        <taxon>Escherichia</taxon>
    </lineage>
</organism>
<dbReference type="PANTHER" id="PTHR47504">
    <property type="entry name" value="RIGHT ORIGIN-BINDING PROTEIN"/>
    <property type="match status" value="1"/>
</dbReference>
<dbReference type="InterPro" id="IPR018060">
    <property type="entry name" value="HTH_AraC"/>
</dbReference>
<gene>
    <name evidence="5" type="ORF">KJE03_24670</name>
</gene>
<evidence type="ECO:0000259" key="4">
    <source>
        <dbReference type="PROSITE" id="PS01124"/>
    </source>
</evidence>
<dbReference type="PROSITE" id="PS01124">
    <property type="entry name" value="HTH_ARAC_FAMILY_2"/>
    <property type="match status" value="1"/>
</dbReference>
<dbReference type="Pfam" id="PF12833">
    <property type="entry name" value="HTH_18"/>
    <property type="match status" value="1"/>
</dbReference>
<keyword evidence="3" id="KW-0804">Transcription</keyword>
<name>A0ABU1C7H4_9ESCH</name>
<dbReference type="InterPro" id="IPR009057">
    <property type="entry name" value="Homeodomain-like_sf"/>
</dbReference>
<dbReference type="Proteomes" id="UP001235723">
    <property type="component" value="Unassembled WGS sequence"/>
</dbReference>
<dbReference type="Gene3D" id="3.40.30.10">
    <property type="entry name" value="Glutaredoxin"/>
    <property type="match status" value="1"/>
</dbReference>
<dbReference type="PANTHER" id="PTHR47504:SF3">
    <property type="entry name" value="HTH-TYPE TRANSCRIPTIONAL REGULATOR YKGA-RELATED"/>
    <property type="match status" value="1"/>
</dbReference>
<protein>
    <submittedName>
        <fullName evidence="5">Helix-turn-helix domain-containing protein</fullName>
    </submittedName>
</protein>
<dbReference type="EMBL" id="JAHCRT010000042">
    <property type="protein sequence ID" value="MDQ9296596.1"/>
    <property type="molecule type" value="Genomic_DNA"/>
</dbReference>
<keyword evidence="1" id="KW-0805">Transcription regulation</keyword>
<dbReference type="SMART" id="SM00342">
    <property type="entry name" value="HTH_ARAC"/>
    <property type="match status" value="1"/>
</dbReference>
<proteinExistence type="predicted"/>
<keyword evidence="6" id="KW-1185">Reference proteome</keyword>
<evidence type="ECO:0000313" key="5">
    <source>
        <dbReference type="EMBL" id="MDQ9296596.1"/>
    </source>
</evidence>
<sequence>MTLQNKVIAGVIAFAEHLLESELRSDISQLVRYSGYSHRHLQRLFRNKTGMSVGDYIRRRRLTRAAILVRQIGYPLHDIAISVGFDSRPSLVADMTEKQKRLFKEYGVTGTPSTYVNGRYHIENGAFQADSVEAFRKSYVAAVMLLLNRKDK</sequence>
<accession>A0ABU1C7H4</accession>
<dbReference type="InterPro" id="IPR036249">
    <property type="entry name" value="Thioredoxin-like_sf"/>
</dbReference>
<dbReference type="SUPFAM" id="SSF52833">
    <property type="entry name" value="Thioredoxin-like"/>
    <property type="match status" value="1"/>
</dbReference>